<feature type="transmembrane region" description="Helical" evidence="9">
    <location>
        <begin position="726"/>
        <end position="747"/>
    </location>
</feature>
<evidence type="ECO:0000256" key="7">
    <source>
        <dbReference type="ARBA" id="ARBA00023136"/>
    </source>
</evidence>
<organism evidence="12 13">
    <name type="scientific">Ectothiorhodosinus mongolicus</name>
    <dbReference type="NCBI Taxonomy" id="233100"/>
    <lineage>
        <taxon>Bacteria</taxon>
        <taxon>Pseudomonadati</taxon>
        <taxon>Pseudomonadota</taxon>
        <taxon>Gammaproteobacteria</taxon>
        <taxon>Chromatiales</taxon>
        <taxon>Ectothiorhodospiraceae</taxon>
        <taxon>Ectothiorhodosinus</taxon>
    </lineage>
</organism>
<feature type="transmembrane region" description="Helical" evidence="9">
    <location>
        <begin position="166"/>
        <end position="191"/>
    </location>
</feature>
<evidence type="ECO:0000259" key="11">
    <source>
        <dbReference type="Pfam" id="PF06808"/>
    </source>
</evidence>
<dbReference type="InterPro" id="IPR004681">
    <property type="entry name" value="TRAP_DctM"/>
</dbReference>
<evidence type="ECO:0000256" key="8">
    <source>
        <dbReference type="RuleBase" id="RU369079"/>
    </source>
</evidence>
<dbReference type="GO" id="GO:0022857">
    <property type="term" value="F:transmembrane transporter activity"/>
    <property type="evidence" value="ECO:0007669"/>
    <property type="project" value="UniProtKB-UniRule"/>
</dbReference>
<dbReference type="InterPro" id="IPR010656">
    <property type="entry name" value="DctM"/>
</dbReference>
<feature type="transmembrane region" description="Helical" evidence="9">
    <location>
        <begin position="262"/>
        <end position="281"/>
    </location>
</feature>
<evidence type="ECO:0000256" key="1">
    <source>
        <dbReference type="ARBA" id="ARBA00004429"/>
    </source>
</evidence>
<feature type="transmembrane region" description="Helical" evidence="9">
    <location>
        <begin position="586"/>
        <end position="606"/>
    </location>
</feature>
<feature type="transmembrane region" description="Helical" evidence="9">
    <location>
        <begin position="220"/>
        <end position="242"/>
    </location>
</feature>
<feature type="transmembrane region" description="Helical" evidence="9">
    <location>
        <begin position="389"/>
        <end position="409"/>
    </location>
</feature>
<feature type="transmembrane region" description="Helical" evidence="9">
    <location>
        <begin position="529"/>
        <end position="548"/>
    </location>
</feature>
<dbReference type="OrthoDB" id="9796052at2"/>
<feature type="transmembrane region" description="Helical" evidence="9">
    <location>
        <begin position="684"/>
        <end position="705"/>
    </location>
</feature>
<feature type="transmembrane region" description="Helical" evidence="9">
    <location>
        <begin position="319"/>
        <end position="343"/>
    </location>
</feature>
<reference evidence="12 13" key="1">
    <citation type="submission" date="2017-01" db="EMBL/GenBank/DDBJ databases">
        <authorList>
            <person name="Mah S.A."/>
            <person name="Swanson W.J."/>
            <person name="Moy G.W."/>
            <person name="Vacquier V.D."/>
        </authorList>
    </citation>
    <scope>NUCLEOTIDE SEQUENCE [LARGE SCALE GENOMIC DNA]</scope>
    <source>
        <strain evidence="12 13">M9</strain>
    </source>
</reference>
<dbReference type="AlphaFoldDB" id="A0A1R3VMB7"/>
<dbReference type="EMBL" id="FTPK01000001">
    <property type="protein sequence ID" value="SIT65731.1"/>
    <property type="molecule type" value="Genomic_DNA"/>
</dbReference>
<dbReference type="InterPro" id="IPR055348">
    <property type="entry name" value="DctQ"/>
</dbReference>
<proteinExistence type="predicted"/>
<evidence type="ECO:0000313" key="13">
    <source>
        <dbReference type="Proteomes" id="UP000223759"/>
    </source>
</evidence>
<feature type="transmembrane region" description="Helical" evidence="9">
    <location>
        <begin position="293"/>
        <end position="312"/>
    </location>
</feature>
<keyword evidence="4 8" id="KW-0997">Cell inner membrane</keyword>
<gene>
    <name evidence="12" type="ORF">SAMN05216526_0182</name>
</gene>
<feature type="domain" description="TRAP C4-dicarboxylate transport system permease DctM subunit" evidence="11">
    <location>
        <begin position="316"/>
        <end position="743"/>
    </location>
</feature>
<comment type="function">
    <text evidence="8">Part of the tripartite ATP-independent periplasmic (TRAP) transport system.</text>
</comment>
<feature type="transmembrane region" description="Helical" evidence="9">
    <location>
        <begin position="355"/>
        <end position="377"/>
    </location>
</feature>
<feature type="transmembrane region" description="Helical" evidence="9">
    <location>
        <begin position="33"/>
        <end position="51"/>
    </location>
</feature>
<feature type="transmembrane region" description="Helical" evidence="9">
    <location>
        <begin position="415"/>
        <end position="435"/>
    </location>
</feature>
<feature type="transmembrane region" description="Helical" evidence="9">
    <location>
        <begin position="644"/>
        <end position="664"/>
    </location>
</feature>
<feature type="transmembrane region" description="Helical" evidence="9">
    <location>
        <begin position="89"/>
        <end position="108"/>
    </location>
</feature>
<evidence type="ECO:0000313" key="12">
    <source>
        <dbReference type="EMBL" id="SIT65731.1"/>
    </source>
</evidence>
<dbReference type="STRING" id="233100.SAMN05216526_0182"/>
<evidence type="ECO:0000256" key="4">
    <source>
        <dbReference type="ARBA" id="ARBA00022519"/>
    </source>
</evidence>
<feature type="domain" description="Tripartite ATP-independent periplasmic transporters DctQ component" evidence="10">
    <location>
        <begin position="106"/>
        <end position="245"/>
    </location>
</feature>
<dbReference type="GO" id="GO:0005886">
    <property type="term" value="C:plasma membrane"/>
    <property type="evidence" value="ECO:0007669"/>
    <property type="project" value="UniProtKB-SubCell"/>
</dbReference>
<comment type="subcellular location">
    <subcellularLocation>
        <location evidence="1 8">Cell inner membrane</location>
        <topology evidence="1 8">Multi-pass membrane protein</topology>
    </subcellularLocation>
</comment>
<dbReference type="Proteomes" id="UP000223759">
    <property type="component" value="Unassembled WGS sequence"/>
</dbReference>
<dbReference type="NCBIfam" id="TIGR00786">
    <property type="entry name" value="dctM"/>
    <property type="match status" value="1"/>
</dbReference>
<evidence type="ECO:0000259" key="10">
    <source>
        <dbReference type="Pfam" id="PF04290"/>
    </source>
</evidence>
<evidence type="ECO:0000256" key="3">
    <source>
        <dbReference type="ARBA" id="ARBA00022475"/>
    </source>
</evidence>
<keyword evidence="5 9" id="KW-0812">Transmembrane</keyword>
<evidence type="ECO:0000256" key="5">
    <source>
        <dbReference type="ARBA" id="ARBA00022692"/>
    </source>
</evidence>
<dbReference type="Pfam" id="PF06808">
    <property type="entry name" value="DctM"/>
    <property type="match status" value="1"/>
</dbReference>
<feature type="transmembrane region" description="Helical" evidence="9">
    <location>
        <begin position="447"/>
        <end position="472"/>
    </location>
</feature>
<feature type="transmembrane region" description="Helical" evidence="9">
    <location>
        <begin position="554"/>
        <end position="574"/>
    </location>
</feature>
<protein>
    <submittedName>
        <fullName evidence="12">TRAP transporter, DctM subunit</fullName>
    </submittedName>
</protein>
<keyword evidence="6 9" id="KW-1133">Transmembrane helix</keyword>
<evidence type="ECO:0000256" key="6">
    <source>
        <dbReference type="ARBA" id="ARBA00022989"/>
    </source>
</evidence>
<name>A0A1R3VMB7_9GAMM</name>
<keyword evidence="7 9" id="KW-0472">Membrane</keyword>
<sequence>MSQPRRVRGCFCVFDSFSGGLNSMELNYVLPHWLYWSVLLLLPPFMMFMVWRSKAKGQAVTPTSETFTQGEEPMAGTPRGFFFRGVDGLSMFTGTFVAYWSIIAVFVYSYEVIARYAFNSPTNWAHEAMFLMFGMQYLISGAYCLRMDGHVRVDVLYTRLGPAASAALDILTSVVFYLFILILTFTAWTFFARSMSSEVWFFATGWRNETSLSEWGIQYFPIKFAMVLAGVLLLLQGTARLLKDIAVFRAAIKSYEKAKAPLWGMVILAALLGLLLLWEIFNIMVLDGDYERVIFTLEGVLADIGIGTLTLLMTGALLIVLLAGLPLAFVTGGLGVMFIYLVGDHFMLNIIPSRIFPLMTDYQLSAIPLFIFMAAMLEKAGLIEDLFDVVYHWIGALRGGLAIATIAAATLLAAMVGVIGAAVVTMGIIALPAMLKRGYDPKIALGAIMAGGTLGILIPPSILAIIYAVVAGQSVGELYLGALLPGLLLSAMYMTYVGVRAGLNPKLGPAMPVEERVDFPTRLRMLRNMLAPILLVAVVLGAIFTGLATPVESAGIGTLGALLVAAMHGRLNWVNIHDACMMTLKATSMVLWIIFGATVFVGFYILQGGQAFIQDLIMGTGLGPYGILILIMIALVLLGMFLDWVGILLLAVPIFVPLVVGLAFEGVLGLPGVPPDKIALWFGVLYLVNMQMSFLSPPFGYALFYMRGVAPPGVDMATIYKSSLPFLALQTLGLTLCVVFPGIILWLPSLAYG</sequence>
<dbReference type="PANTHER" id="PTHR33362">
    <property type="entry name" value="SIALIC ACID TRAP TRANSPORTER PERMEASE PROTEIN SIAT-RELATED"/>
    <property type="match status" value="1"/>
</dbReference>
<keyword evidence="3" id="KW-1003">Cell membrane</keyword>
<evidence type="ECO:0000256" key="2">
    <source>
        <dbReference type="ARBA" id="ARBA00022448"/>
    </source>
</evidence>
<feature type="transmembrane region" description="Helical" evidence="9">
    <location>
        <begin position="612"/>
        <end position="637"/>
    </location>
</feature>
<feature type="transmembrane region" description="Helical" evidence="9">
    <location>
        <begin position="478"/>
        <end position="499"/>
    </location>
</feature>
<keyword evidence="2 8" id="KW-0813">Transport</keyword>
<accession>A0A1R3VMB7</accession>
<dbReference type="Pfam" id="PF04290">
    <property type="entry name" value="DctQ"/>
    <property type="match status" value="1"/>
</dbReference>
<keyword evidence="13" id="KW-1185">Reference proteome</keyword>
<dbReference type="PANTHER" id="PTHR33362:SF7">
    <property type="entry name" value="SLL1103 PROTEIN"/>
    <property type="match status" value="1"/>
</dbReference>
<evidence type="ECO:0000256" key="9">
    <source>
        <dbReference type="SAM" id="Phobius"/>
    </source>
</evidence>